<dbReference type="AlphaFoldDB" id="A0NU24"/>
<evidence type="ECO:0000313" key="1">
    <source>
        <dbReference type="EMBL" id="EAV43933.1"/>
    </source>
</evidence>
<reference evidence="1 2" key="1">
    <citation type="submission" date="2006-05" db="EMBL/GenBank/DDBJ databases">
        <authorList>
            <person name="King G."/>
            <person name="Ferriera S."/>
            <person name="Johnson J."/>
            <person name="Kravitz S."/>
            <person name="Beeson K."/>
            <person name="Sutton G."/>
            <person name="Rogers Y.-H."/>
            <person name="Friedman R."/>
            <person name="Frazier M."/>
            <person name="Venter J.C."/>
        </authorList>
    </citation>
    <scope>NUCLEOTIDE SEQUENCE [LARGE SCALE GENOMIC DNA]</scope>
    <source>
        <strain evidence="2">ATCC 25650 / DSM 13394 / JCM 20685 / NBRC 16684 / NCIMB 2208 / IAM 12614 / B1</strain>
    </source>
</reference>
<dbReference type="EMBL" id="AAUW01000008">
    <property type="protein sequence ID" value="EAV43933.1"/>
    <property type="molecule type" value="Genomic_DNA"/>
</dbReference>
<dbReference type="Proteomes" id="UP000004848">
    <property type="component" value="Unassembled WGS sequence"/>
</dbReference>
<proteinExistence type="predicted"/>
<keyword evidence="1" id="KW-0687">Ribonucleoprotein</keyword>
<organism evidence="1 2">
    <name type="scientific">Roseibium aggregatum (strain ATCC 25650 / DSM 13394 / JCM 20685 / NBRC 16684 / NCIMB 2208 / IAM 12614 / B1)</name>
    <name type="common">Stappia aggregata</name>
    <dbReference type="NCBI Taxonomy" id="384765"/>
    <lineage>
        <taxon>Bacteria</taxon>
        <taxon>Pseudomonadati</taxon>
        <taxon>Pseudomonadota</taxon>
        <taxon>Alphaproteobacteria</taxon>
        <taxon>Hyphomicrobiales</taxon>
        <taxon>Stappiaceae</taxon>
        <taxon>Roseibium</taxon>
    </lineage>
</organism>
<dbReference type="GO" id="GO:0005840">
    <property type="term" value="C:ribosome"/>
    <property type="evidence" value="ECO:0007669"/>
    <property type="project" value="UniProtKB-KW"/>
</dbReference>
<evidence type="ECO:0000313" key="2">
    <source>
        <dbReference type="Proteomes" id="UP000004848"/>
    </source>
</evidence>
<sequence length="44" mass="5077">MPILTTIRLQFEGKLTQEDATCLELRDLDVPKHTKLCGIMIPFF</sequence>
<name>A0NU24_ROSAI</name>
<comment type="caution">
    <text evidence="1">The sequence shown here is derived from an EMBL/GenBank/DDBJ whole genome shotgun (WGS) entry which is preliminary data.</text>
</comment>
<accession>A0NU24</accession>
<protein>
    <submittedName>
        <fullName evidence="1">50S ribosomal protein L13</fullName>
    </submittedName>
</protein>
<keyword evidence="1" id="KW-0689">Ribosomal protein</keyword>
<gene>
    <name evidence="1" type="primary">rplM</name>
    <name evidence="1" type="ORF">SIAM614_12433</name>
</gene>